<gene>
    <name evidence="4" type="ORF">ACFQ3W_01015</name>
</gene>
<dbReference type="InterPro" id="IPR001608">
    <property type="entry name" value="Ala_racemase_N"/>
</dbReference>
<organism evidence="4 5">
    <name type="scientific">Paenibacillus puldeungensis</name>
    <dbReference type="NCBI Taxonomy" id="696536"/>
    <lineage>
        <taxon>Bacteria</taxon>
        <taxon>Bacillati</taxon>
        <taxon>Bacillota</taxon>
        <taxon>Bacilli</taxon>
        <taxon>Bacillales</taxon>
        <taxon>Paenibacillaceae</taxon>
        <taxon>Paenibacillus</taxon>
    </lineage>
</organism>
<keyword evidence="5" id="KW-1185">Reference proteome</keyword>
<evidence type="ECO:0000256" key="1">
    <source>
        <dbReference type="ARBA" id="ARBA00005323"/>
    </source>
</evidence>
<evidence type="ECO:0000259" key="3">
    <source>
        <dbReference type="SMART" id="SM01119"/>
    </source>
</evidence>
<dbReference type="Proteomes" id="UP001597262">
    <property type="component" value="Unassembled WGS sequence"/>
</dbReference>
<dbReference type="EMBL" id="JBHTLM010000001">
    <property type="protein sequence ID" value="MFD1174886.1"/>
    <property type="molecule type" value="Genomic_DNA"/>
</dbReference>
<feature type="domain" description="D-serine dehydratase-like" evidence="3">
    <location>
        <begin position="255"/>
        <end position="350"/>
    </location>
</feature>
<dbReference type="InterPro" id="IPR026956">
    <property type="entry name" value="D-ser_dehydrat-like_dom"/>
</dbReference>
<dbReference type="PANTHER" id="PTHR28004:SF2">
    <property type="entry name" value="D-SERINE DEHYDRATASE"/>
    <property type="match status" value="1"/>
</dbReference>
<dbReference type="GO" id="GO:0008784">
    <property type="term" value="F:alanine racemase activity"/>
    <property type="evidence" value="ECO:0007669"/>
    <property type="project" value="UniProtKB-EC"/>
</dbReference>
<dbReference type="Pfam" id="PF14031">
    <property type="entry name" value="D-ser_dehydrat"/>
    <property type="match status" value="1"/>
</dbReference>
<dbReference type="EC" id="5.1.1.1" evidence="4"/>
<sequence length="367" mass="39369">MQNKYDLDTPCIIVDRVKMLENIHRYQAIANEAGITLRPHAKTHKTPQIARLQIEAGAVGVTVAKLGEAEVMADGGIRNILIAYPIVGSAKLERLIRLAQRVELTVACDSYEVAAAISEAALKAGTVINVWIEIDPGYGRVGVQPEEALLQLAQSLKPLIGIRVTGVMEFAGHSYDAQTDEARVEIAAHEAAIAARSAETLRSLGFPIETVSGGSTPVSRFASSMKGITEIRPGTYVFGDLTQVKAGALSIEQCALTVLATVISRPAPDRAVIDAGTKVFTMDGEESVIGTGRGYVVGHPDITVSWFNEEHGVLTLPPSEQGLRVGDKLEIIPVHCCAVVNMLDELHVTEDNQVQEVWPIAARGKVK</sequence>
<dbReference type="InterPro" id="IPR051466">
    <property type="entry name" value="D-amino_acid_metab_enzyme"/>
</dbReference>
<evidence type="ECO:0000256" key="2">
    <source>
        <dbReference type="ARBA" id="ARBA00023239"/>
    </source>
</evidence>
<name>A0ABW3RRP0_9BACL</name>
<reference evidence="5" key="1">
    <citation type="journal article" date="2019" name="Int. J. Syst. Evol. Microbiol.">
        <title>The Global Catalogue of Microorganisms (GCM) 10K type strain sequencing project: providing services to taxonomists for standard genome sequencing and annotation.</title>
        <authorList>
            <consortium name="The Broad Institute Genomics Platform"/>
            <consortium name="The Broad Institute Genome Sequencing Center for Infectious Disease"/>
            <person name="Wu L."/>
            <person name="Ma J."/>
        </authorList>
    </citation>
    <scope>NUCLEOTIDE SEQUENCE [LARGE SCALE GENOMIC DNA]</scope>
    <source>
        <strain evidence="5">CCUG 59189</strain>
    </source>
</reference>
<dbReference type="Pfam" id="PF01168">
    <property type="entry name" value="Ala_racemase_N"/>
    <property type="match status" value="1"/>
</dbReference>
<comment type="caution">
    <text evidence="4">The sequence shown here is derived from an EMBL/GenBank/DDBJ whole genome shotgun (WGS) entry which is preliminary data.</text>
</comment>
<dbReference type="SUPFAM" id="SSF51419">
    <property type="entry name" value="PLP-binding barrel"/>
    <property type="match status" value="1"/>
</dbReference>
<evidence type="ECO:0000313" key="4">
    <source>
        <dbReference type="EMBL" id="MFD1174886.1"/>
    </source>
</evidence>
<evidence type="ECO:0000313" key="5">
    <source>
        <dbReference type="Proteomes" id="UP001597262"/>
    </source>
</evidence>
<protein>
    <submittedName>
        <fullName evidence="4">Alanine racemase</fullName>
        <ecNumber evidence="4">5.1.1.1</ecNumber>
    </submittedName>
</protein>
<accession>A0ABW3RRP0</accession>
<dbReference type="Gene3D" id="2.40.37.20">
    <property type="entry name" value="D-serine dehydratase-like domain"/>
    <property type="match status" value="1"/>
</dbReference>
<dbReference type="InterPro" id="IPR042208">
    <property type="entry name" value="D-ser_dehydrat-like_sf"/>
</dbReference>
<dbReference type="Gene3D" id="3.20.20.10">
    <property type="entry name" value="Alanine racemase"/>
    <property type="match status" value="1"/>
</dbReference>
<comment type="similarity">
    <text evidence="1">Belongs to the DSD1 family.</text>
</comment>
<dbReference type="InterPro" id="IPR029066">
    <property type="entry name" value="PLP-binding_barrel"/>
</dbReference>
<keyword evidence="4" id="KW-0413">Isomerase</keyword>
<dbReference type="SMART" id="SM01119">
    <property type="entry name" value="D-ser_dehydrat"/>
    <property type="match status" value="1"/>
</dbReference>
<dbReference type="RefSeq" id="WP_379315703.1">
    <property type="nucleotide sequence ID" value="NZ_JBHTLM010000001.1"/>
</dbReference>
<keyword evidence="2" id="KW-0456">Lyase</keyword>
<proteinExistence type="inferred from homology"/>
<dbReference type="PANTHER" id="PTHR28004">
    <property type="entry name" value="ZGC:162816-RELATED"/>
    <property type="match status" value="1"/>
</dbReference>